<reference evidence="1" key="2">
    <citation type="submission" date="2020-09" db="EMBL/GenBank/DDBJ databases">
        <authorList>
            <person name="Sun Q."/>
            <person name="Zhou Y."/>
        </authorList>
    </citation>
    <scope>NUCLEOTIDE SEQUENCE</scope>
    <source>
        <strain evidence="1">CGMCC 1.10998</strain>
    </source>
</reference>
<sequence>MPQNFIEQIQSLKKFSSEISILNCMHFNTVILSAFSELECGFYAVANMGHCIIFNTSYLKRYSTGRQ</sequence>
<dbReference type="EMBL" id="BMED01000003">
    <property type="protein sequence ID" value="GGC81906.1"/>
    <property type="molecule type" value="Genomic_DNA"/>
</dbReference>
<name>A0A916UPD3_9BURK</name>
<comment type="caution">
    <text evidence="1">The sequence shown here is derived from an EMBL/GenBank/DDBJ whole genome shotgun (WGS) entry which is preliminary data.</text>
</comment>
<organism evidence="1 2">
    <name type="scientific">Undibacterium terreum</name>
    <dbReference type="NCBI Taxonomy" id="1224302"/>
    <lineage>
        <taxon>Bacteria</taxon>
        <taxon>Pseudomonadati</taxon>
        <taxon>Pseudomonadota</taxon>
        <taxon>Betaproteobacteria</taxon>
        <taxon>Burkholderiales</taxon>
        <taxon>Oxalobacteraceae</taxon>
        <taxon>Undibacterium</taxon>
    </lineage>
</organism>
<evidence type="ECO:0000313" key="1">
    <source>
        <dbReference type="EMBL" id="GGC81906.1"/>
    </source>
</evidence>
<accession>A0A916UPD3</accession>
<dbReference type="AlphaFoldDB" id="A0A916UPD3"/>
<evidence type="ECO:0000313" key="2">
    <source>
        <dbReference type="Proteomes" id="UP000637423"/>
    </source>
</evidence>
<reference evidence="1" key="1">
    <citation type="journal article" date="2014" name="Int. J. Syst. Evol. Microbiol.">
        <title>Complete genome sequence of Corynebacterium casei LMG S-19264T (=DSM 44701T), isolated from a smear-ripened cheese.</title>
        <authorList>
            <consortium name="US DOE Joint Genome Institute (JGI-PGF)"/>
            <person name="Walter F."/>
            <person name="Albersmeier A."/>
            <person name="Kalinowski J."/>
            <person name="Ruckert C."/>
        </authorList>
    </citation>
    <scope>NUCLEOTIDE SEQUENCE</scope>
    <source>
        <strain evidence="1">CGMCC 1.10998</strain>
    </source>
</reference>
<keyword evidence="2" id="KW-1185">Reference proteome</keyword>
<gene>
    <name evidence="1" type="ORF">GCM10011396_31480</name>
</gene>
<protein>
    <submittedName>
        <fullName evidence="1">Uncharacterized protein</fullName>
    </submittedName>
</protein>
<dbReference type="Proteomes" id="UP000637423">
    <property type="component" value="Unassembled WGS sequence"/>
</dbReference>
<proteinExistence type="predicted"/>